<accession>A0A1G6U7H8</accession>
<dbReference type="Pfam" id="PF02104">
    <property type="entry name" value="SURF1"/>
    <property type="match status" value="1"/>
</dbReference>
<proteinExistence type="inferred from homology"/>
<feature type="transmembrane region" description="Helical" evidence="1">
    <location>
        <begin position="208"/>
        <end position="225"/>
    </location>
</feature>
<dbReference type="AlphaFoldDB" id="A0A1G6U7H8"/>
<name>A0A1G6U7H8_9ACTN</name>
<keyword evidence="1" id="KW-1003">Cell membrane</keyword>
<keyword evidence="1" id="KW-0812">Transmembrane</keyword>
<dbReference type="EMBL" id="LT629688">
    <property type="protein sequence ID" value="SDD37263.1"/>
    <property type="molecule type" value="Genomic_DNA"/>
</dbReference>
<organism evidence="2 3">
    <name type="scientific">Auraticoccus monumenti</name>
    <dbReference type="NCBI Taxonomy" id="675864"/>
    <lineage>
        <taxon>Bacteria</taxon>
        <taxon>Bacillati</taxon>
        <taxon>Actinomycetota</taxon>
        <taxon>Actinomycetes</taxon>
        <taxon>Propionibacteriales</taxon>
        <taxon>Propionibacteriaceae</taxon>
        <taxon>Auraticoccus</taxon>
    </lineage>
</organism>
<protein>
    <recommendedName>
        <fullName evidence="1">SURF1-like protein</fullName>
    </recommendedName>
</protein>
<comment type="similarity">
    <text evidence="1">Belongs to the SURF1 family.</text>
</comment>
<keyword evidence="3" id="KW-1185">Reference proteome</keyword>
<gene>
    <name evidence="2" type="ORF">SAMN04489747_0814</name>
</gene>
<dbReference type="GO" id="GO:0005886">
    <property type="term" value="C:plasma membrane"/>
    <property type="evidence" value="ECO:0007669"/>
    <property type="project" value="UniProtKB-SubCell"/>
</dbReference>
<dbReference type="OrthoDB" id="3266379at2"/>
<comment type="subcellular location">
    <subcellularLocation>
        <location evidence="1">Cell membrane</location>
        <topology evidence="1">Multi-pass membrane protein</topology>
    </subcellularLocation>
</comment>
<dbReference type="STRING" id="675864.SAMN04489747_0814"/>
<dbReference type="Proteomes" id="UP000198546">
    <property type="component" value="Chromosome i"/>
</dbReference>
<keyword evidence="1" id="KW-1133">Transmembrane helix</keyword>
<evidence type="ECO:0000313" key="3">
    <source>
        <dbReference type="Proteomes" id="UP000198546"/>
    </source>
</evidence>
<evidence type="ECO:0000256" key="1">
    <source>
        <dbReference type="RuleBase" id="RU363076"/>
    </source>
</evidence>
<dbReference type="RefSeq" id="WP_090590884.1">
    <property type="nucleotide sequence ID" value="NZ_LT629688.1"/>
</dbReference>
<comment type="caution">
    <text evidence="1">Lacks conserved residue(s) required for the propagation of feature annotation.</text>
</comment>
<keyword evidence="1" id="KW-0472">Membrane</keyword>
<dbReference type="InterPro" id="IPR002994">
    <property type="entry name" value="Surf1/Shy1"/>
</dbReference>
<sequence>MLLTRLKQLLVVVVALAIASGMVRLGYWQLDVYRDQADGYALQRAAEPARPLAEVAPPGELSQDGYGRTVTASGRYEPGTQLLVPVVERPGHYRVVTALVQSDDSRVPVVRGEVELPGEAPEAPAPPEGEQQLAGILLPSEASSETPPTADGQLGSVRLSEIAQLWDPPLVNGFVTLDEAGAAANGMAHAEVTLPDGEGQLRNGGYALQWWVFAVFGLLMAGFIARDIGRRDVAAREAAAAPASPADV</sequence>
<evidence type="ECO:0000313" key="2">
    <source>
        <dbReference type="EMBL" id="SDD37263.1"/>
    </source>
</evidence>
<dbReference type="CDD" id="cd06662">
    <property type="entry name" value="SURF1"/>
    <property type="match status" value="1"/>
</dbReference>
<reference evidence="2 3" key="1">
    <citation type="submission" date="2016-10" db="EMBL/GenBank/DDBJ databases">
        <authorList>
            <person name="de Groot N.N."/>
        </authorList>
    </citation>
    <scope>NUCLEOTIDE SEQUENCE [LARGE SCALE GENOMIC DNA]</scope>
    <source>
        <strain evidence="2 3">MON 2.2</strain>
    </source>
</reference>
<dbReference type="PROSITE" id="PS50895">
    <property type="entry name" value="SURF1"/>
    <property type="match status" value="1"/>
</dbReference>